<dbReference type="GO" id="GO:0004674">
    <property type="term" value="F:protein serine/threonine kinase activity"/>
    <property type="evidence" value="ECO:0007669"/>
    <property type="project" value="TreeGrafter"/>
</dbReference>
<dbReference type="PROSITE" id="PS50011">
    <property type="entry name" value="PROTEIN_KINASE_DOM"/>
    <property type="match status" value="1"/>
</dbReference>
<dbReference type="STRING" id="74557.A0A1V9Z0S8"/>
<feature type="domain" description="Protein kinase" evidence="1">
    <location>
        <begin position="224"/>
        <end position="470"/>
    </location>
</feature>
<dbReference type="PANTHER" id="PTHR44329:SF214">
    <property type="entry name" value="PROTEIN KINASE DOMAIN-CONTAINING PROTEIN"/>
    <property type="match status" value="1"/>
</dbReference>
<dbReference type="GO" id="GO:0005524">
    <property type="term" value="F:ATP binding"/>
    <property type="evidence" value="ECO:0007669"/>
    <property type="project" value="InterPro"/>
</dbReference>
<dbReference type="Pfam" id="PF07714">
    <property type="entry name" value="PK_Tyr_Ser-Thr"/>
    <property type="match status" value="1"/>
</dbReference>
<comment type="caution">
    <text evidence="2">The sequence shown here is derived from an EMBL/GenBank/DDBJ whole genome shotgun (WGS) entry which is preliminary data.</text>
</comment>
<dbReference type="SUPFAM" id="SSF56112">
    <property type="entry name" value="Protein kinase-like (PK-like)"/>
    <property type="match status" value="1"/>
</dbReference>
<organism evidence="2 3">
    <name type="scientific">Thraustotheca clavata</name>
    <dbReference type="NCBI Taxonomy" id="74557"/>
    <lineage>
        <taxon>Eukaryota</taxon>
        <taxon>Sar</taxon>
        <taxon>Stramenopiles</taxon>
        <taxon>Oomycota</taxon>
        <taxon>Saprolegniomycetes</taxon>
        <taxon>Saprolegniales</taxon>
        <taxon>Achlyaceae</taxon>
        <taxon>Thraustotheca</taxon>
    </lineage>
</organism>
<keyword evidence="2" id="KW-0418">Kinase</keyword>
<dbReference type="PROSITE" id="PS00108">
    <property type="entry name" value="PROTEIN_KINASE_ST"/>
    <property type="match status" value="1"/>
</dbReference>
<reference evidence="2 3" key="1">
    <citation type="journal article" date="2014" name="Genome Biol. Evol.">
        <title>The secreted proteins of Achlya hypogyna and Thraustotheca clavata identify the ancestral oomycete secretome and reveal gene acquisitions by horizontal gene transfer.</title>
        <authorList>
            <person name="Misner I."/>
            <person name="Blouin N."/>
            <person name="Leonard G."/>
            <person name="Richards T.A."/>
            <person name="Lane C.E."/>
        </authorList>
    </citation>
    <scope>NUCLEOTIDE SEQUENCE [LARGE SCALE GENOMIC DNA]</scope>
    <source>
        <strain evidence="2 3">ATCC 34112</strain>
    </source>
</reference>
<dbReference type="SUPFAM" id="SSF48371">
    <property type="entry name" value="ARM repeat"/>
    <property type="match status" value="2"/>
</dbReference>
<evidence type="ECO:0000259" key="1">
    <source>
        <dbReference type="PROSITE" id="PS50011"/>
    </source>
</evidence>
<dbReference type="InterPro" id="IPR000719">
    <property type="entry name" value="Prot_kinase_dom"/>
</dbReference>
<dbReference type="InterPro" id="IPR000225">
    <property type="entry name" value="Armadillo"/>
</dbReference>
<dbReference type="OrthoDB" id="77369at2759"/>
<dbReference type="InterPro" id="IPR016024">
    <property type="entry name" value="ARM-type_fold"/>
</dbReference>
<dbReference type="SMART" id="SM00185">
    <property type="entry name" value="ARM"/>
    <property type="match status" value="6"/>
</dbReference>
<dbReference type="Gene3D" id="1.10.510.10">
    <property type="entry name" value="Transferase(Phosphotransferase) domain 1"/>
    <property type="match status" value="1"/>
</dbReference>
<dbReference type="InterPro" id="IPR051681">
    <property type="entry name" value="Ser/Thr_Kinases-Pseudokinases"/>
</dbReference>
<name>A0A1V9Z0S8_9STRA</name>
<dbReference type="EMBL" id="JNBS01002412">
    <property type="protein sequence ID" value="OQR91527.1"/>
    <property type="molecule type" value="Genomic_DNA"/>
</dbReference>
<accession>A0A1V9Z0S8</accession>
<evidence type="ECO:0000313" key="3">
    <source>
        <dbReference type="Proteomes" id="UP000243217"/>
    </source>
</evidence>
<dbReference type="Proteomes" id="UP000243217">
    <property type="component" value="Unassembled WGS sequence"/>
</dbReference>
<keyword evidence="2" id="KW-0808">Transferase</keyword>
<dbReference type="CDD" id="cd21037">
    <property type="entry name" value="MLKL_NTD"/>
    <property type="match status" value="1"/>
</dbReference>
<dbReference type="InterPro" id="IPR011989">
    <property type="entry name" value="ARM-like"/>
</dbReference>
<dbReference type="InterPro" id="IPR008271">
    <property type="entry name" value="Ser/Thr_kinase_AS"/>
</dbReference>
<evidence type="ECO:0000313" key="2">
    <source>
        <dbReference type="EMBL" id="OQR91527.1"/>
    </source>
</evidence>
<gene>
    <name evidence="2" type="ORF">THRCLA_22454</name>
</gene>
<dbReference type="Gene3D" id="1.25.10.10">
    <property type="entry name" value="Leucine-rich Repeat Variant"/>
    <property type="match status" value="3"/>
</dbReference>
<dbReference type="SMART" id="SM00220">
    <property type="entry name" value="S_TKc"/>
    <property type="match status" value="1"/>
</dbReference>
<proteinExistence type="predicted"/>
<dbReference type="InterPro" id="IPR011009">
    <property type="entry name" value="Kinase-like_dom_sf"/>
</dbReference>
<protein>
    <submittedName>
        <fullName evidence="2">Kinase</fullName>
    </submittedName>
</protein>
<sequence>MSALAIIANIIVPGAGLAIHYLPQIANFVIGINGRCDQLGQNQAHFRRVSDRLHEILMQLTAMHDKGQLPSPQVVKRYAELLDDFDVYLTKYLKSNFVCRLLTQDEVGYKITIFHNEVDELLKLLNLAHIAQMTDWRLQYELDQREEAAKWTNLVATNRLLMEECVNARLQHETMLRLLHEIHQKKPASFQSKLVLQAYQTLQRLSHQPELKIPSWFIPPEEVSIQGIPFARGSSADVYKGIWRQTAMVIVKCFHNSTIAEHEISLWSRLHHPNILHLYGGCHVGQQSFALCEEAEKGTLDTFLQATEISNRREVLSTLLTEATAGLEYLHAMNIVHGDIKCNNLLVTELHHLKLSDFGCALDTRKSPEHVHASKAYRWIAPECITQGSKPTFASDIYAFGLTILEAFTQNVPFAHLSDEAKVRGAICNGDIPSIPNEPEWSEIVRKCCTYEPNDRLSLRDFMVQCQELAASISPTEPSATTTLSTPPELQEKIDSAIVNTVGNVSTREYGYGLVAEKTVLPEKPKKSKRKARRCSSRRVSVSNIDGLINDIPELLKWLERPITSDTIKEKLLQALLNHPEAYSTVLTHGGVSILIHIVAKGSTPTLKELSTAVLALYARGHSDVAAAIRSGEGLSAIVKLLRVGTFGQKKLALRALASLTSTDDEICLRLLDDTTSIGICVEMIKYGGEQQQEESLCLAANLANCKVHPLVLGTWSYVIEAIESISYTSQLHCFRLIINILHGSNNNSIVPIASRLIPLVVTQFRLHLTDIKMVEYLVQILGLLAFHNDDFCISIVDAGAIPLLWSNYNSFPTLRSIILITLSNVATSVHHRRLLSRNNAIHTVLKAMSCNELYIPCIHLLHNIVLETCLLERILELGAVEIIMNGLLVHVEDSSVAIKTLALLSTIDKGLDYYSTSGVIAWCVTQLAFAPNIDSLCILLQNCVVNASCLDVFIMTSGIAVALKRLTKAVETNANVVPLLGLLANVAVSLDNVQLLAENEATLYILMRLVKQCNSKQEQIEALRCVANITLFEPSVLRVVKGSGVPILLPLLVTKTICTVVQNFALDIILHMAYFEGFHVILRDRTVVSLFSSGNLNSMKCSRIRTLLGLPEKVQQKVSLLRSLWRIVRVKEPNNQESNDISVVLLVKSLECMKSETMENILCLLNSDTAADSCIEAGIIKQLPRLLRTPKSQSSAIEVVQKLLDHCSEKYYKQLAIDSIMKPLLSIANNSNSCEDKSYAIQVVLTLANINGAQSQILHKILPQHRNTVYKCLLDNQSEE</sequence>
<keyword evidence="3" id="KW-1185">Reference proteome</keyword>
<dbReference type="InterPro" id="IPR059179">
    <property type="entry name" value="MLKL-like_MCAfunc"/>
</dbReference>
<dbReference type="PANTHER" id="PTHR44329">
    <property type="entry name" value="SERINE/THREONINE-PROTEIN KINASE TNNI3K-RELATED"/>
    <property type="match status" value="1"/>
</dbReference>
<dbReference type="InterPro" id="IPR001245">
    <property type="entry name" value="Ser-Thr/Tyr_kinase_cat_dom"/>
</dbReference>